<dbReference type="SUPFAM" id="SSF52266">
    <property type="entry name" value="SGNH hydrolase"/>
    <property type="match status" value="1"/>
</dbReference>
<keyword evidence="4" id="KW-1185">Reference proteome</keyword>
<evidence type="ECO:0000313" key="3">
    <source>
        <dbReference type="EMBL" id="KAJ4862688.1"/>
    </source>
</evidence>
<feature type="chain" id="PRO_5040886730" evidence="1">
    <location>
        <begin position="19"/>
        <end position="438"/>
    </location>
</feature>
<organism evidence="3 4">
    <name type="scientific">Trichoderma breve</name>
    <dbReference type="NCBI Taxonomy" id="2034170"/>
    <lineage>
        <taxon>Eukaryota</taxon>
        <taxon>Fungi</taxon>
        <taxon>Dikarya</taxon>
        <taxon>Ascomycota</taxon>
        <taxon>Pezizomycotina</taxon>
        <taxon>Sordariomycetes</taxon>
        <taxon>Hypocreomycetidae</taxon>
        <taxon>Hypocreales</taxon>
        <taxon>Hypocreaceae</taxon>
        <taxon>Trichoderma</taxon>
    </lineage>
</organism>
<dbReference type="RefSeq" id="XP_056031744.1">
    <property type="nucleotide sequence ID" value="XM_056170852.1"/>
</dbReference>
<evidence type="ECO:0000313" key="4">
    <source>
        <dbReference type="Proteomes" id="UP001140511"/>
    </source>
</evidence>
<feature type="domain" description="SGNH hydrolase-type esterase" evidence="2">
    <location>
        <begin position="206"/>
        <end position="405"/>
    </location>
</feature>
<keyword evidence="1" id="KW-0732">Signal</keyword>
<dbReference type="PANTHER" id="PTHR43784">
    <property type="entry name" value="GDSL-LIKE LIPASE/ACYLHYDROLASE, PUTATIVE (AFU_ORTHOLOGUE AFUA_2G00820)-RELATED"/>
    <property type="match status" value="1"/>
</dbReference>
<dbReference type="InterPro" id="IPR013830">
    <property type="entry name" value="SGNH_hydro"/>
</dbReference>
<dbReference type="AlphaFoldDB" id="A0A9W9BG17"/>
<name>A0A9W9BG17_9HYPO</name>
<protein>
    <submittedName>
        <fullName evidence="3">GDSL-like lipase/Acylhydrolase family domain-containing protein</fullName>
    </submittedName>
</protein>
<feature type="signal peptide" evidence="1">
    <location>
        <begin position="1"/>
        <end position="18"/>
    </location>
</feature>
<dbReference type="PANTHER" id="PTHR43784:SF2">
    <property type="entry name" value="GDSL-LIKE LIPASE_ACYLHYDROLASE, PUTATIVE (AFU_ORTHOLOGUE AFUA_2G00820)-RELATED"/>
    <property type="match status" value="1"/>
</dbReference>
<dbReference type="EMBL" id="JAOPEN010000002">
    <property type="protein sequence ID" value="KAJ4862688.1"/>
    <property type="molecule type" value="Genomic_DNA"/>
</dbReference>
<sequence length="438" mass="47095">MKLSYLSVVYTLITAAWCLDNPHWVDIWNGSPLLARFTPPDSFITPQGYFRNATIRQTLHLTLATGVFRVKLSNEFGSSPLEVTASTAALTANNTAGSDSIDASSLQRLTYSGASSIVIPAGGTVLSDPINLSTSTQQHLSVSLYLAKGQIGTNTTSHDVSHTTTWLGFGDQTANQHINGGSSVTHWYYVTEVQGQLPATSSALICIGDSITDGTGSTTNGNDRWVDDLFRRTQAAPATKNIAVLNAGIGGNHLVTSPGQGPSALERIKSIIAQPGVRYIAILDGVNDIGHVAKTAAAQDALYDQMVQALEEIIDEVHQAGLPIFGGTLTPSFYDPPSNPDTSNYADPQRAATRNRLNLWIKNEAKFDYVIDYAAVLADPGNPDSYKAQYAFTNYIHPNVAGHQAMADAWDLRVFQQFSGTSASFFLEEENDIHGPSQ</sequence>
<proteinExistence type="predicted"/>
<reference evidence="3" key="1">
    <citation type="submission" date="2022-09" db="EMBL/GenBank/DDBJ databases">
        <title>Chromosome-level assembly of Trichoderma breve T069, a fungus used in development of biopesticide product.</title>
        <authorList>
            <person name="Lin R."/>
            <person name="Liu T."/>
        </authorList>
    </citation>
    <scope>NUCLEOTIDE SEQUENCE</scope>
    <source>
        <strain evidence="3">T069</strain>
    </source>
</reference>
<dbReference type="Proteomes" id="UP001140511">
    <property type="component" value="Unassembled WGS sequence"/>
</dbReference>
<dbReference type="Pfam" id="PF13472">
    <property type="entry name" value="Lipase_GDSL_2"/>
    <property type="match status" value="1"/>
</dbReference>
<gene>
    <name evidence="3" type="ORF">T069G_03642</name>
</gene>
<dbReference type="InterPro" id="IPR053140">
    <property type="entry name" value="GDSL_Rv0518-like"/>
</dbReference>
<dbReference type="Gene3D" id="3.40.50.1110">
    <property type="entry name" value="SGNH hydrolase"/>
    <property type="match status" value="1"/>
</dbReference>
<comment type="caution">
    <text evidence="3">The sequence shown here is derived from an EMBL/GenBank/DDBJ whole genome shotgun (WGS) entry which is preliminary data.</text>
</comment>
<evidence type="ECO:0000259" key="2">
    <source>
        <dbReference type="Pfam" id="PF13472"/>
    </source>
</evidence>
<evidence type="ECO:0000256" key="1">
    <source>
        <dbReference type="SAM" id="SignalP"/>
    </source>
</evidence>
<dbReference type="GeneID" id="80865540"/>
<dbReference type="InterPro" id="IPR036514">
    <property type="entry name" value="SGNH_hydro_sf"/>
</dbReference>
<accession>A0A9W9BG17</accession>